<gene>
    <name evidence="4" type="ORF">CAPTEDRAFT_228558</name>
</gene>
<evidence type="ECO:0000256" key="2">
    <source>
        <dbReference type="SAM" id="MobiDB-lite"/>
    </source>
</evidence>
<keyword evidence="1" id="KW-0862">Zinc</keyword>
<feature type="region of interest" description="Disordered" evidence="2">
    <location>
        <begin position="292"/>
        <end position="315"/>
    </location>
</feature>
<feature type="compositionally biased region" description="Acidic residues" evidence="2">
    <location>
        <begin position="111"/>
        <end position="127"/>
    </location>
</feature>
<keyword evidence="1" id="KW-0479">Metal-binding</keyword>
<feature type="region of interest" description="Disordered" evidence="2">
    <location>
        <begin position="61"/>
        <end position="94"/>
    </location>
</feature>
<dbReference type="Gene3D" id="3.30.160.60">
    <property type="entry name" value="Classic Zinc Finger"/>
    <property type="match status" value="1"/>
</dbReference>
<evidence type="ECO:0000313" key="6">
    <source>
        <dbReference type="Proteomes" id="UP000014760"/>
    </source>
</evidence>
<dbReference type="HOGENOM" id="CLU_633475_0_0_1"/>
<evidence type="ECO:0000259" key="3">
    <source>
        <dbReference type="PROSITE" id="PS50157"/>
    </source>
</evidence>
<dbReference type="PROSITE" id="PS50157">
    <property type="entry name" value="ZINC_FINGER_C2H2_2"/>
    <property type="match status" value="2"/>
</dbReference>
<accession>R7UDH6</accession>
<dbReference type="InterPro" id="IPR013087">
    <property type="entry name" value="Znf_C2H2_type"/>
</dbReference>
<dbReference type="AlphaFoldDB" id="R7UDH6"/>
<dbReference type="EnsemblMetazoa" id="CapteT228558">
    <property type="protein sequence ID" value="CapteP228558"/>
    <property type="gene ID" value="CapteG228558"/>
</dbReference>
<dbReference type="Proteomes" id="UP000014760">
    <property type="component" value="Unassembled WGS sequence"/>
</dbReference>
<evidence type="ECO:0000256" key="1">
    <source>
        <dbReference type="PROSITE-ProRule" id="PRU00042"/>
    </source>
</evidence>
<dbReference type="InterPro" id="IPR036236">
    <property type="entry name" value="Znf_C2H2_sf"/>
</dbReference>
<feature type="compositionally biased region" description="Basic and acidic residues" evidence="2">
    <location>
        <begin position="297"/>
        <end position="312"/>
    </location>
</feature>
<feature type="region of interest" description="Disordered" evidence="2">
    <location>
        <begin position="111"/>
        <end position="130"/>
    </location>
</feature>
<evidence type="ECO:0000313" key="5">
    <source>
        <dbReference type="EnsemblMetazoa" id="CapteP228558"/>
    </source>
</evidence>
<feature type="compositionally biased region" description="Low complexity" evidence="2">
    <location>
        <begin position="80"/>
        <end position="94"/>
    </location>
</feature>
<sequence length="433" mass="49494">MSNSAEEKERVHKLLVDALPLLCKNAVNYDSEISIEALVGITIDQDKVLLVSIKKDFQKERIRPPPKAVAPPMPSRRQLRQQQHQLQQQKQQQQLLRQQQLMQQQWLLDYDDDEDEEEEEEEEEEEAEWQRQAMLLHQQRQQKIEQQQQQEDTLMRIRQAALTAATGGSMSAMRKLRNQELPKRRGRDAPVMAKPMGAPPAEKRLRKHVSTVTSVSSSSDPQPSPLKRKRGSPVAKQPTVVSIKKESEEPTYTGVYIDSQPTTDVMIKTEVKEEPNDVQQDSAMEETTIHVTKKAGTKMETENEKESQSMKDEEQEEEFYEGQTNQTGEDDPEVASKLLDIPVRIPATEVKKHFSIVKGETVDDESGIQSQTAAYCCNKCGKTYESEIAIEDHILVSHMKILRYSCPVCAQHFGFRSAMTSHMREDHESESNT</sequence>
<feature type="domain" description="C2H2-type" evidence="3">
    <location>
        <begin position="404"/>
        <end position="432"/>
    </location>
</feature>
<dbReference type="SUPFAM" id="SSF57667">
    <property type="entry name" value="beta-beta-alpha zinc fingers"/>
    <property type="match status" value="1"/>
</dbReference>
<organism evidence="4">
    <name type="scientific">Capitella teleta</name>
    <name type="common">Polychaete worm</name>
    <dbReference type="NCBI Taxonomy" id="283909"/>
    <lineage>
        <taxon>Eukaryota</taxon>
        <taxon>Metazoa</taxon>
        <taxon>Spiralia</taxon>
        <taxon>Lophotrochozoa</taxon>
        <taxon>Annelida</taxon>
        <taxon>Polychaeta</taxon>
        <taxon>Sedentaria</taxon>
        <taxon>Scolecida</taxon>
        <taxon>Capitellidae</taxon>
        <taxon>Capitella</taxon>
    </lineage>
</organism>
<dbReference type="SMART" id="SM00355">
    <property type="entry name" value="ZnF_C2H2"/>
    <property type="match status" value="2"/>
</dbReference>
<dbReference type="EMBL" id="KB305155">
    <property type="protein sequence ID" value="ELU01322.1"/>
    <property type="molecule type" value="Genomic_DNA"/>
</dbReference>
<keyword evidence="1" id="KW-0863">Zinc-finger</keyword>
<dbReference type="STRING" id="283909.R7UDH6"/>
<proteinExistence type="predicted"/>
<evidence type="ECO:0000313" key="4">
    <source>
        <dbReference type="EMBL" id="ELU01322.1"/>
    </source>
</evidence>
<dbReference type="OrthoDB" id="5803930at2759"/>
<keyword evidence="6" id="KW-1185">Reference proteome</keyword>
<dbReference type="EMBL" id="AMQN01009329">
    <property type="status" value="NOT_ANNOTATED_CDS"/>
    <property type="molecule type" value="Genomic_DNA"/>
</dbReference>
<reference evidence="4 6" key="2">
    <citation type="journal article" date="2013" name="Nature">
        <title>Insights into bilaterian evolution from three spiralian genomes.</title>
        <authorList>
            <person name="Simakov O."/>
            <person name="Marletaz F."/>
            <person name="Cho S.J."/>
            <person name="Edsinger-Gonzales E."/>
            <person name="Havlak P."/>
            <person name="Hellsten U."/>
            <person name="Kuo D.H."/>
            <person name="Larsson T."/>
            <person name="Lv J."/>
            <person name="Arendt D."/>
            <person name="Savage R."/>
            <person name="Osoegawa K."/>
            <person name="de Jong P."/>
            <person name="Grimwood J."/>
            <person name="Chapman J.A."/>
            <person name="Shapiro H."/>
            <person name="Aerts A."/>
            <person name="Otillar R.P."/>
            <person name="Terry A.Y."/>
            <person name="Boore J.L."/>
            <person name="Grigoriev I.V."/>
            <person name="Lindberg D.R."/>
            <person name="Seaver E.C."/>
            <person name="Weisblat D.A."/>
            <person name="Putnam N.H."/>
            <person name="Rokhsar D.S."/>
        </authorList>
    </citation>
    <scope>NUCLEOTIDE SEQUENCE</scope>
    <source>
        <strain evidence="4 6">I ESC-2004</strain>
    </source>
</reference>
<feature type="compositionally biased region" description="Pro residues" evidence="2">
    <location>
        <begin position="65"/>
        <end position="74"/>
    </location>
</feature>
<feature type="compositionally biased region" description="Low complexity" evidence="2">
    <location>
        <begin position="210"/>
        <end position="219"/>
    </location>
</feature>
<dbReference type="PROSITE" id="PS00028">
    <property type="entry name" value="ZINC_FINGER_C2H2_1"/>
    <property type="match status" value="2"/>
</dbReference>
<feature type="domain" description="C2H2-type" evidence="3">
    <location>
        <begin position="375"/>
        <end position="398"/>
    </location>
</feature>
<dbReference type="GO" id="GO:0008270">
    <property type="term" value="F:zinc ion binding"/>
    <property type="evidence" value="ECO:0007669"/>
    <property type="project" value="UniProtKB-KW"/>
</dbReference>
<protein>
    <recommendedName>
        <fullName evidence="3">C2H2-type domain-containing protein</fullName>
    </recommendedName>
</protein>
<name>R7UDH6_CAPTE</name>
<reference evidence="5" key="3">
    <citation type="submission" date="2015-06" db="UniProtKB">
        <authorList>
            <consortium name="EnsemblMetazoa"/>
        </authorList>
    </citation>
    <scope>IDENTIFICATION</scope>
</reference>
<reference evidence="6" key="1">
    <citation type="submission" date="2012-12" db="EMBL/GenBank/DDBJ databases">
        <authorList>
            <person name="Hellsten U."/>
            <person name="Grimwood J."/>
            <person name="Chapman J.A."/>
            <person name="Shapiro H."/>
            <person name="Aerts A."/>
            <person name="Otillar R.P."/>
            <person name="Terry A.Y."/>
            <person name="Boore J.L."/>
            <person name="Simakov O."/>
            <person name="Marletaz F."/>
            <person name="Cho S.-J."/>
            <person name="Edsinger-Gonzales E."/>
            <person name="Havlak P."/>
            <person name="Kuo D.-H."/>
            <person name="Larsson T."/>
            <person name="Lv J."/>
            <person name="Arendt D."/>
            <person name="Savage R."/>
            <person name="Osoegawa K."/>
            <person name="de Jong P."/>
            <person name="Lindberg D.R."/>
            <person name="Seaver E.C."/>
            <person name="Weisblat D.A."/>
            <person name="Putnam N.H."/>
            <person name="Grigoriev I.V."/>
            <person name="Rokhsar D.S."/>
        </authorList>
    </citation>
    <scope>NUCLEOTIDE SEQUENCE</scope>
    <source>
        <strain evidence="6">I ESC-2004</strain>
    </source>
</reference>
<feature type="region of interest" description="Disordered" evidence="2">
    <location>
        <begin position="165"/>
        <end position="241"/>
    </location>
</feature>